<dbReference type="PROSITE" id="PS00122">
    <property type="entry name" value="CARBOXYLESTERASE_B_1"/>
    <property type="match status" value="1"/>
</dbReference>
<feature type="region of interest" description="Disordered" evidence="4">
    <location>
        <begin position="1"/>
        <end position="26"/>
    </location>
</feature>
<dbReference type="InterPro" id="IPR050309">
    <property type="entry name" value="Type-B_Carboxylest/Lipase"/>
</dbReference>
<reference evidence="6" key="1">
    <citation type="journal article" date="2014" name="Int. J. Syst. Evol. Microbiol.">
        <title>Complete genome sequence of Corynebacterium casei LMG S-19264T (=DSM 44701T), isolated from a smear-ripened cheese.</title>
        <authorList>
            <consortium name="US DOE Joint Genome Institute (JGI-PGF)"/>
            <person name="Walter F."/>
            <person name="Albersmeier A."/>
            <person name="Kalinowski J."/>
            <person name="Ruckert C."/>
        </authorList>
    </citation>
    <scope>NUCLEOTIDE SEQUENCE</scope>
    <source>
        <strain evidence="6">JCM 3346</strain>
    </source>
</reference>
<dbReference type="PANTHER" id="PTHR11559">
    <property type="entry name" value="CARBOXYLESTERASE"/>
    <property type="match status" value="1"/>
</dbReference>
<organism evidence="6 7">
    <name type="scientific">Agromyces mediolanus</name>
    <name type="common">Corynebacterium mediolanum</name>
    <dbReference type="NCBI Taxonomy" id="41986"/>
    <lineage>
        <taxon>Bacteria</taxon>
        <taxon>Bacillati</taxon>
        <taxon>Actinomycetota</taxon>
        <taxon>Actinomycetes</taxon>
        <taxon>Micrococcales</taxon>
        <taxon>Microbacteriaceae</taxon>
        <taxon>Agromyces</taxon>
    </lineage>
</organism>
<evidence type="ECO:0000256" key="1">
    <source>
        <dbReference type="ARBA" id="ARBA00005964"/>
    </source>
</evidence>
<dbReference type="InterPro" id="IPR002018">
    <property type="entry name" value="CarbesteraseB"/>
</dbReference>
<dbReference type="EC" id="3.1.1.-" evidence="3"/>
<dbReference type="InterPro" id="IPR019826">
    <property type="entry name" value="Carboxylesterase_B_AS"/>
</dbReference>
<sequence>MSHTPATESSATAAGAAPGAGRTPADAAEFVEVDTLAGRVRGRWRPTVRRAGDASGGGGAERSAAFLGIPFAEPPVGELRFAAPVPKAPWTGTLGALEFAPTAQRGDPGVTLIPEPSVPGESTLNVNVFTPSPATPAAGESGLPVLVWIHGGGYFAGSPASPWYDGRSFNRDGVVTVTISYRLGFDGFGWIADAPSNRGVRDWLLALEWVQRNIAAFGGDPGRVTIAGQSAGGGAVLTLLGMPAAQHLFHGVYALSGALADVAAARSEAFGRALAEQAGVEPTRAGFGSLPEERVLELQKRATELGPDSLGSIIDDGLPLGPTIDGELLERPTLESLAAGVGRGIPLVLGATDDEFTMAFAEAERKLRWVPKSLLLKKLGMPKDRLKPYLRANADVAAKGTARIAGRFLSDRMFRTALLRVVEARDAGAAASGRADASAGTWLYRFSWPSGTFGFAEHCLDVPFFFDCLDGPAMVPLAGPNPPQALADELHTAAVAFIGTGEPGWPTAHGPAPAAKVWDAPSRVQPDAYASVGPLR</sequence>
<reference evidence="6" key="2">
    <citation type="submission" date="2020-09" db="EMBL/GenBank/DDBJ databases">
        <authorList>
            <person name="Sun Q."/>
            <person name="Ohkuma M."/>
        </authorList>
    </citation>
    <scope>NUCLEOTIDE SEQUENCE</scope>
    <source>
        <strain evidence="6">JCM 3346</strain>
    </source>
</reference>
<protein>
    <recommendedName>
        <fullName evidence="3">Carboxylic ester hydrolase</fullName>
        <ecNumber evidence="3">3.1.1.-</ecNumber>
    </recommendedName>
</protein>
<dbReference type="SUPFAM" id="SSF53474">
    <property type="entry name" value="alpha/beta-Hydrolases"/>
    <property type="match status" value="1"/>
</dbReference>
<keyword evidence="2 3" id="KW-0378">Hydrolase</keyword>
<dbReference type="Proteomes" id="UP000610303">
    <property type="component" value="Unassembled WGS sequence"/>
</dbReference>
<evidence type="ECO:0000313" key="7">
    <source>
        <dbReference type="Proteomes" id="UP000610303"/>
    </source>
</evidence>
<accession>A0A918CL72</accession>
<dbReference type="Pfam" id="PF00135">
    <property type="entry name" value="COesterase"/>
    <property type="match status" value="1"/>
</dbReference>
<comment type="similarity">
    <text evidence="1 3">Belongs to the type-B carboxylesterase/lipase family.</text>
</comment>
<gene>
    <name evidence="6" type="ORF">GCM10010196_20390</name>
</gene>
<dbReference type="GO" id="GO:0016787">
    <property type="term" value="F:hydrolase activity"/>
    <property type="evidence" value="ECO:0007669"/>
    <property type="project" value="UniProtKB-KW"/>
</dbReference>
<dbReference type="EMBL" id="BMRJ01000002">
    <property type="protein sequence ID" value="GGR26808.1"/>
    <property type="molecule type" value="Genomic_DNA"/>
</dbReference>
<proteinExistence type="inferred from homology"/>
<keyword evidence="7" id="KW-1185">Reference proteome</keyword>
<dbReference type="RefSeq" id="WP_189085261.1">
    <property type="nucleotide sequence ID" value="NZ_BMRJ01000002.1"/>
</dbReference>
<evidence type="ECO:0000256" key="4">
    <source>
        <dbReference type="SAM" id="MobiDB-lite"/>
    </source>
</evidence>
<evidence type="ECO:0000256" key="2">
    <source>
        <dbReference type="ARBA" id="ARBA00022801"/>
    </source>
</evidence>
<evidence type="ECO:0000259" key="5">
    <source>
        <dbReference type="Pfam" id="PF00135"/>
    </source>
</evidence>
<feature type="domain" description="Carboxylesterase type B" evidence="5">
    <location>
        <begin position="58"/>
        <end position="504"/>
    </location>
</feature>
<evidence type="ECO:0000313" key="6">
    <source>
        <dbReference type="EMBL" id="GGR26808.1"/>
    </source>
</evidence>
<dbReference type="InterPro" id="IPR029058">
    <property type="entry name" value="AB_hydrolase_fold"/>
</dbReference>
<comment type="caution">
    <text evidence="6">The sequence shown here is derived from an EMBL/GenBank/DDBJ whole genome shotgun (WGS) entry which is preliminary data.</text>
</comment>
<dbReference type="Gene3D" id="3.40.50.1820">
    <property type="entry name" value="alpha/beta hydrolase"/>
    <property type="match status" value="1"/>
</dbReference>
<dbReference type="AlphaFoldDB" id="A0A918CL72"/>
<name>A0A918CL72_AGRME</name>
<evidence type="ECO:0000256" key="3">
    <source>
        <dbReference type="RuleBase" id="RU361235"/>
    </source>
</evidence>